<dbReference type="AlphaFoldDB" id="A0A2T1BXU0"/>
<evidence type="ECO:0000313" key="1">
    <source>
        <dbReference type="EMBL" id="PSB00835.1"/>
    </source>
</evidence>
<protein>
    <submittedName>
        <fullName evidence="1">Uncharacterized protein</fullName>
    </submittedName>
</protein>
<gene>
    <name evidence="1" type="ORF">C7B64_21420</name>
</gene>
<dbReference type="RefSeq" id="WP_106291207.1">
    <property type="nucleotide sequence ID" value="NZ_CAWNTC010000194.1"/>
</dbReference>
<proteinExistence type="predicted"/>
<evidence type="ECO:0000313" key="2">
    <source>
        <dbReference type="Proteomes" id="UP000238762"/>
    </source>
</evidence>
<reference evidence="1 2" key="2">
    <citation type="submission" date="2018-03" db="EMBL/GenBank/DDBJ databases">
        <title>The ancient ancestry and fast evolution of plastids.</title>
        <authorList>
            <person name="Moore K.R."/>
            <person name="Magnabosco C."/>
            <person name="Momper L."/>
            <person name="Gold D.A."/>
            <person name="Bosak T."/>
            <person name="Fournier G.P."/>
        </authorList>
    </citation>
    <scope>NUCLEOTIDE SEQUENCE [LARGE SCALE GENOMIC DNA]</scope>
    <source>
        <strain evidence="1 2">CCAP 1448/3</strain>
    </source>
</reference>
<accession>A0A2T1BXU0</accession>
<dbReference type="EMBL" id="PVWJ01000155">
    <property type="protein sequence ID" value="PSB00835.1"/>
    <property type="molecule type" value="Genomic_DNA"/>
</dbReference>
<comment type="caution">
    <text evidence="1">The sequence shown here is derived from an EMBL/GenBank/DDBJ whole genome shotgun (WGS) entry which is preliminary data.</text>
</comment>
<keyword evidence="2" id="KW-1185">Reference proteome</keyword>
<dbReference type="OrthoDB" id="481219at2"/>
<sequence>MPIVWVKWVSEVLEIQRLLPEQPDSLKLLGDNWNENWKVGESFKEGRVIGYAWCEKTNSAQAIVESAGIVSCIDLKYLEQPSSNTLTYLDNFASSSSEGCTISPSKKRRRKGLGTGYLFCKPIVRNHKEYPQWWYQWEEKKGGKWMKRTAFVSKKVLSDVQLLESEKSPVILILKTIGVY</sequence>
<organism evidence="1 2">
    <name type="scientific">Merismopedia glauca CCAP 1448/3</name>
    <dbReference type="NCBI Taxonomy" id="1296344"/>
    <lineage>
        <taxon>Bacteria</taxon>
        <taxon>Bacillati</taxon>
        <taxon>Cyanobacteriota</taxon>
        <taxon>Cyanophyceae</taxon>
        <taxon>Synechococcales</taxon>
        <taxon>Merismopediaceae</taxon>
        <taxon>Merismopedia</taxon>
    </lineage>
</organism>
<name>A0A2T1BXU0_9CYAN</name>
<reference evidence="1 2" key="1">
    <citation type="submission" date="2018-02" db="EMBL/GenBank/DDBJ databases">
        <authorList>
            <person name="Cohen D.B."/>
            <person name="Kent A.D."/>
        </authorList>
    </citation>
    <scope>NUCLEOTIDE SEQUENCE [LARGE SCALE GENOMIC DNA]</scope>
    <source>
        <strain evidence="1 2">CCAP 1448/3</strain>
    </source>
</reference>
<dbReference type="Proteomes" id="UP000238762">
    <property type="component" value="Unassembled WGS sequence"/>
</dbReference>